<proteinExistence type="predicted"/>
<feature type="region of interest" description="Disordered" evidence="1">
    <location>
        <begin position="1"/>
        <end position="29"/>
    </location>
</feature>
<evidence type="ECO:0000313" key="2">
    <source>
        <dbReference type="EMBL" id="GEU70653.1"/>
    </source>
</evidence>
<gene>
    <name evidence="2" type="ORF">Tci_042631</name>
</gene>
<organism evidence="2">
    <name type="scientific">Tanacetum cinerariifolium</name>
    <name type="common">Dalmatian daisy</name>
    <name type="synonym">Chrysanthemum cinerariifolium</name>
    <dbReference type="NCBI Taxonomy" id="118510"/>
    <lineage>
        <taxon>Eukaryota</taxon>
        <taxon>Viridiplantae</taxon>
        <taxon>Streptophyta</taxon>
        <taxon>Embryophyta</taxon>
        <taxon>Tracheophyta</taxon>
        <taxon>Spermatophyta</taxon>
        <taxon>Magnoliopsida</taxon>
        <taxon>eudicotyledons</taxon>
        <taxon>Gunneridae</taxon>
        <taxon>Pentapetalae</taxon>
        <taxon>asterids</taxon>
        <taxon>campanulids</taxon>
        <taxon>Asterales</taxon>
        <taxon>Asteraceae</taxon>
        <taxon>Asteroideae</taxon>
        <taxon>Anthemideae</taxon>
        <taxon>Anthemidinae</taxon>
        <taxon>Tanacetum</taxon>
    </lineage>
</organism>
<dbReference type="EMBL" id="BKCJ010006157">
    <property type="protein sequence ID" value="GEU70653.1"/>
    <property type="molecule type" value="Genomic_DNA"/>
</dbReference>
<feature type="compositionally biased region" description="Acidic residues" evidence="1">
    <location>
        <begin position="1"/>
        <end position="11"/>
    </location>
</feature>
<accession>A0A6L2M9D1</accession>
<sequence length="298" mass="33616">MNDLESNDESVDTPLVSPFPHSDNDSNDGEVLNELIEYENVGMLSREKEINSFDGDDLAFPCMIRFRKLEEMEDCDDLQLQTTSNFKADHVVTYDSDCEDEATTSAIFMASLSLVGSLNGDIFAPTYDSHILYEVPHYDTYHDNDVLNLLFKRRNGLWKRIPLSGLPMESGWLTKYGFGHDECSDDYKVIRFSHCFAAVENVIAEGADNVPPMLKKSQYNSWQSCMLLYIRVFPQLDLGLAVPSFLPTDDPIGIILDEELLGFLADTWDRVDSGLDTQTLPTTAIFQADDLDVLSAYN</sequence>
<reference evidence="2" key="1">
    <citation type="journal article" date="2019" name="Sci. Rep.">
        <title>Draft genome of Tanacetum cinerariifolium, the natural source of mosquito coil.</title>
        <authorList>
            <person name="Yamashiro T."/>
            <person name="Shiraishi A."/>
            <person name="Satake H."/>
            <person name="Nakayama K."/>
        </authorList>
    </citation>
    <scope>NUCLEOTIDE SEQUENCE</scope>
</reference>
<comment type="caution">
    <text evidence="2">The sequence shown here is derived from an EMBL/GenBank/DDBJ whole genome shotgun (WGS) entry which is preliminary data.</text>
</comment>
<evidence type="ECO:0000256" key="1">
    <source>
        <dbReference type="SAM" id="MobiDB-lite"/>
    </source>
</evidence>
<name>A0A6L2M9D1_TANCI</name>
<dbReference type="AlphaFoldDB" id="A0A6L2M9D1"/>
<protein>
    <submittedName>
        <fullName evidence="2">Uncharacterized protein</fullName>
    </submittedName>
</protein>